<dbReference type="Proteomes" id="UP000233256">
    <property type="component" value="Unassembled WGS sequence"/>
</dbReference>
<reference evidence="4 5" key="1">
    <citation type="journal article" date="2017" name="ISME J.">
        <title>Potential for microbial H2 and metal transformations associated with novel bacteria and archaea in deep terrestrial subsurface sediments.</title>
        <authorList>
            <person name="Hernsdorf A.W."/>
            <person name="Amano Y."/>
            <person name="Miyakawa K."/>
            <person name="Ise K."/>
            <person name="Suzuki Y."/>
            <person name="Anantharaman K."/>
            <person name="Probst A."/>
            <person name="Burstein D."/>
            <person name="Thomas B.C."/>
            <person name="Banfield J.F."/>
        </authorList>
    </citation>
    <scope>NUCLEOTIDE SEQUENCE [LARGE SCALE GENOMIC DNA]</scope>
    <source>
        <strain evidence="4">HGW-Wallbacteria-1</strain>
    </source>
</reference>
<feature type="transmembrane region" description="Helical" evidence="2">
    <location>
        <begin position="16"/>
        <end position="40"/>
    </location>
</feature>
<keyword evidence="1" id="KW-0732">Signal</keyword>
<evidence type="ECO:0000313" key="4">
    <source>
        <dbReference type="EMBL" id="PKK91674.1"/>
    </source>
</evidence>
<keyword evidence="2" id="KW-0472">Membrane</keyword>
<gene>
    <name evidence="4" type="ORF">CVV64_03135</name>
</gene>
<dbReference type="EMBL" id="PGXC01000002">
    <property type="protein sequence ID" value="PKK91674.1"/>
    <property type="molecule type" value="Genomic_DNA"/>
</dbReference>
<feature type="domain" description="Outer membrane protein beta-barrel" evidence="3">
    <location>
        <begin position="64"/>
        <end position="247"/>
    </location>
</feature>
<dbReference type="SUPFAM" id="SSF56925">
    <property type="entry name" value="OMPA-like"/>
    <property type="match status" value="1"/>
</dbReference>
<evidence type="ECO:0000259" key="3">
    <source>
        <dbReference type="Pfam" id="PF13505"/>
    </source>
</evidence>
<dbReference type="InterPro" id="IPR011250">
    <property type="entry name" value="OMP/PagP_B-barrel"/>
</dbReference>
<organism evidence="4 5">
    <name type="scientific">Candidatus Wallbacteria bacterium HGW-Wallbacteria-1</name>
    <dbReference type="NCBI Taxonomy" id="2013854"/>
    <lineage>
        <taxon>Bacteria</taxon>
        <taxon>Candidatus Walliibacteriota</taxon>
    </lineage>
</organism>
<dbReference type="Pfam" id="PF13505">
    <property type="entry name" value="OMP_b-brl"/>
    <property type="match status" value="1"/>
</dbReference>
<dbReference type="Gene3D" id="2.40.160.20">
    <property type="match status" value="1"/>
</dbReference>
<evidence type="ECO:0000256" key="2">
    <source>
        <dbReference type="SAM" id="Phobius"/>
    </source>
</evidence>
<comment type="caution">
    <text evidence="4">The sequence shown here is derived from an EMBL/GenBank/DDBJ whole genome shotgun (WGS) entry which is preliminary data.</text>
</comment>
<keyword evidence="2" id="KW-0812">Transmembrane</keyword>
<proteinExistence type="predicted"/>
<dbReference type="InterPro" id="IPR027385">
    <property type="entry name" value="Beta-barrel_OMP"/>
</dbReference>
<dbReference type="AlphaFoldDB" id="A0A2N1PTK3"/>
<protein>
    <recommendedName>
        <fullName evidence="3">Outer membrane protein beta-barrel domain-containing protein</fullName>
    </recommendedName>
</protein>
<evidence type="ECO:0000313" key="5">
    <source>
        <dbReference type="Proteomes" id="UP000233256"/>
    </source>
</evidence>
<evidence type="ECO:0000256" key="1">
    <source>
        <dbReference type="ARBA" id="ARBA00022729"/>
    </source>
</evidence>
<accession>A0A2N1PTK3</accession>
<name>A0A2N1PTK3_9BACT</name>
<keyword evidence="2" id="KW-1133">Transmembrane helix</keyword>
<sequence>MKSLCLQNKGAIPYKWVIPLTFGALRVPVVLAGFFASLLLTVQFHIAPCIGYDLAYNTSLSILTGNYNPYTSSSINEISMDADVIVEGRLKYNFMNEYALELSTGAWRHHANYPVSHRIGAVGMPGKGSSLLYPTLLSLRYYFPEGFKKNVMTFCGAGAGWYSFRYDYTADTVVLPADRNFSVRDDTVAWHLYGGVEYFPNKEFSFSGEVRYTRGDLSADVDNDPSTAPAFIDLTGYTVSLGLTYYFREARQ</sequence>